<name>A8RMW3_ENTBW</name>
<evidence type="ECO:0000313" key="2">
    <source>
        <dbReference type="Proteomes" id="UP000005396"/>
    </source>
</evidence>
<reference evidence="1 2" key="1">
    <citation type="submission" date="2007-08" db="EMBL/GenBank/DDBJ databases">
        <authorList>
            <person name="Fulton L."/>
            <person name="Clifton S."/>
            <person name="Fulton B."/>
            <person name="Xu J."/>
            <person name="Minx P."/>
            <person name="Pepin K.H."/>
            <person name="Johnson M."/>
            <person name="Thiruvilangam P."/>
            <person name="Bhonagiri V."/>
            <person name="Nash W.E."/>
            <person name="Mardis E.R."/>
            <person name="Wilson R.K."/>
        </authorList>
    </citation>
    <scope>NUCLEOTIDE SEQUENCE [LARGE SCALE GENOMIC DNA]</scope>
    <source>
        <strain evidence="2">ATCC BAA-613 / DSM 15670 / CCUG 46953 / JCM 12243 / WAL 16351</strain>
    </source>
</reference>
<gene>
    <name evidence="1" type="ORF">CLOBOL_02043</name>
</gene>
<organism evidence="1 2">
    <name type="scientific">Enterocloster bolteae (strain ATCC BAA-613 / DSM 15670 / CCUG 46953 / JCM 12243 / WAL 16351)</name>
    <name type="common">Clostridium bolteae</name>
    <dbReference type="NCBI Taxonomy" id="411902"/>
    <lineage>
        <taxon>Bacteria</taxon>
        <taxon>Bacillati</taxon>
        <taxon>Bacillota</taxon>
        <taxon>Clostridia</taxon>
        <taxon>Lachnospirales</taxon>
        <taxon>Lachnospiraceae</taxon>
        <taxon>Enterocloster</taxon>
    </lineage>
</organism>
<comment type="caution">
    <text evidence="1">The sequence shown here is derived from an EMBL/GenBank/DDBJ whole genome shotgun (WGS) entry which is preliminary data.</text>
</comment>
<dbReference type="HOGENOM" id="CLU_3041957_0_0_9"/>
<protein>
    <submittedName>
        <fullName evidence="1">Uncharacterized protein</fullName>
    </submittedName>
</protein>
<accession>A8RMW3</accession>
<dbReference type="EMBL" id="ABCC02000021">
    <property type="protein sequence ID" value="EDP17801.1"/>
    <property type="molecule type" value="Genomic_DNA"/>
</dbReference>
<reference evidence="1 2" key="2">
    <citation type="submission" date="2007-09" db="EMBL/GenBank/DDBJ databases">
        <title>Draft genome sequence of Clostridium bolteae (ATCC BAA-613).</title>
        <authorList>
            <person name="Sudarsanam P."/>
            <person name="Ley R."/>
            <person name="Guruge J."/>
            <person name="Turnbaugh P.J."/>
            <person name="Mahowald M."/>
            <person name="Liep D."/>
            <person name="Gordon J."/>
        </authorList>
    </citation>
    <scope>NUCLEOTIDE SEQUENCE [LARGE SCALE GENOMIC DNA]</scope>
    <source>
        <strain evidence="2">ATCC BAA-613 / DSM 15670 / CCUG 46953 / JCM 12243 / WAL 16351</strain>
    </source>
</reference>
<evidence type="ECO:0000313" key="1">
    <source>
        <dbReference type="EMBL" id="EDP17801.1"/>
    </source>
</evidence>
<dbReference type="Proteomes" id="UP000005396">
    <property type="component" value="Unassembled WGS sequence"/>
</dbReference>
<proteinExistence type="predicted"/>
<dbReference type="AlphaFoldDB" id="A8RMW3"/>
<dbReference type="PaxDb" id="411902-CLOBOL_02043"/>
<sequence>MRNGYRTTYGIGDEIDNGFGNGMRCYTKHVIRKTAARRVPPMQGNTFCCCFLAP</sequence>